<dbReference type="AlphaFoldDB" id="A0AAW1PN97"/>
<name>A0AAW1PN97_9CHLO</name>
<evidence type="ECO:0000313" key="3">
    <source>
        <dbReference type="EMBL" id="KAK9809543.1"/>
    </source>
</evidence>
<sequence length="669" mass="75928">MTTKVQRLTLEPERHVGTPTWELFSHFRDMLPQTCEPDDFKQLWQLLEGTCQFEFLAVRRRIKQNFQTFSLAARGKQLPKRKGARDPSDKELDEGELCFMEDLVDLLEASHFKLLSADDWNTAQAEEFTFTMPVEVNWANMDTHLMNRFWDTRPPEEKENIADMSDRVLVYHRGITSMKARGKFINDKIDLLVSYLIVHPFLRLYDRLPDKVKDVVPKMSVDVEEHVQDQGLPEFHNRTPSASQHGVYGPHGSLPSQHSMAKEVNRITLKSLMPNAGAVFSKLFSTLEIEEPGFKNVVVLYRRVIPDDPTPKNEKSPVKEYDARLAKRNIHVKRFDDIPMADTEMIFPDKRVYVKPIVLIQLLVTIILGFVAAFTTFLSMELSMNMLLSILGVAGGRAYQVYYSANIARQQVMDQITEALYEQSMDAQEGVIYFLLDQMADQHVKEAAVAYFVLLFSGKSMTHRELDDECEAYLMNSFNERVDFAIERSLPELLEDGLVTEDDKGVLTATPLHKSRELLKEKWASFSQMQSHQTVIENVFTHHTTRRTTTTTTETTDISETSREPEEEQFAVAPSRIKRLSIENRARRSASLRNIPSPTRVQNDSSDASGRTNPADSGVSSGSVLHVAGAPLGKASGPSVHESPSTPEVSKKSHHGILGMFKPSHKKDA</sequence>
<organism evidence="3 4">
    <name type="scientific">Symbiochloris irregularis</name>
    <dbReference type="NCBI Taxonomy" id="706552"/>
    <lineage>
        <taxon>Eukaryota</taxon>
        <taxon>Viridiplantae</taxon>
        <taxon>Chlorophyta</taxon>
        <taxon>core chlorophytes</taxon>
        <taxon>Trebouxiophyceae</taxon>
        <taxon>Trebouxiales</taxon>
        <taxon>Trebouxiaceae</taxon>
        <taxon>Symbiochloris</taxon>
    </lineage>
</organism>
<dbReference type="InterPro" id="IPR022227">
    <property type="entry name" value="DUF3754"/>
</dbReference>
<dbReference type="PANTHER" id="PTHR33645">
    <property type="entry name" value="AMINOPEPTIDASE (DUF3754)"/>
    <property type="match status" value="1"/>
</dbReference>
<gene>
    <name evidence="3" type="ORF">WJX73_000179</name>
</gene>
<feature type="compositionally biased region" description="Polar residues" evidence="1">
    <location>
        <begin position="591"/>
        <end position="623"/>
    </location>
</feature>
<dbReference type="EMBL" id="JALJOQ010000018">
    <property type="protein sequence ID" value="KAK9809543.1"/>
    <property type="molecule type" value="Genomic_DNA"/>
</dbReference>
<reference evidence="3 4" key="1">
    <citation type="journal article" date="2024" name="Nat. Commun.">
        <title>Phylogenomics reveals the evolutionary origins of lichenization in chlorophyte algae.</title>
        <authorList>
            <person name="Puginier C."/>
            <person name="Libourel C."/>
            <person name="Otte J."/>
            <person name="Skaloud P."/>
            <person name="Haon M."/>
            <person name="Grisel S."/>
            <person name="Petersen M."/>
            <person name="Berrin J.G."/>
            <person name="Delaux P.M."/>
            <person name="Dal Grande F."/>
            <person name="Keller J."/>
        </authorList>
    </citation>
    <scope>NUCLEOTIDE SEQUENCE [LARGE SCALE GENOMIC DNA]</scope>
    <source>
        <strain evidence="3 4">SAG 2036</strain>
    </source>
</reference>
<protein>
    <submittedName>
        <fullName evidence="3">Uncharacterized protein</fullName>
    </submittedName>
</protein>
<feature type="region of interest" description="Disordered" evidence="1">
    <location>
        <begin position="588"/>
        <end position="669"/>
    </location>
</feature>
<keyword evidence="2" id="KW-0812">Transmembrane</keyword>
<feature type="compositionally biased region" description="Low complexity" evidence="1">
    <location>
        <begin position="547"/>
        <end position="556"/>
    </location>
</feature>
<evidence type="ECO:0000256" key="1">
    <source>
        <dbReference type="SAM" id="MobiDB-lite"/>
    </source>
</evidence>
<keyword evidence="4" id="KW-1185">Reference proteome</keyword>
<evidence type="ECO:0000313" key="4">
    <source>
        <dbReference type="Proteomes" id="UP001465755"/>
    </source>
</evidence>
<accession>A0AAW1PN97</accession>
<feature type="region of interest" description="Disordered" evidence="1">
    <location>
        <begin position="543"/>
        <end position="575"/>
    </location>
</feature>
<proteinExistence type="predicted"/>
<dbReference type="PANTHER" id="PTHR33645:SF11">
    <property type="entry name" value="AMINOPEPTIDASE (DUF3754)"/>
    <property type="match status" value="1"/>
</dbReference>
<feature type="transmembrane region" description="Helical" evidence="2">
    <location>
        <begin position="358"/>
        <end position="378"/>
    </location>
</feature>
<dbReference type="Proteomes" id="UP001465755">
    <property type="component" value="Unassembled WGS sequence"/>
</dbReference>
<evidence type="ECO:0000256" key="2">
    <source>
        <dbReference type="SAM" id="Phobius"/>
    </source>
</evidence>
<keyword evidence="2" id="KW-1133">Transmembrane helix</keyword>
<keyword evidence="2" id="KW-0472">Membrane</keyword>
<comment type="caution">
    <text evidence="3">The sequence shown here is derived from an EMBL/GenBank/DDBJ whole genome shotgun (WGS) entry which is preliminary data.</text>
</comment>
<feature type="region of interest" description="Disordered" evidence="1">
    <location>
        <begin position="233"/>
        <end position="257"/>
    </location>
</feature>
<dbReference type="Pfam" id="PF12576">
    <property type="entry name" value="DUF3754"/>
    <property type="match status" value="1"/>
</dbReference>